<proteinExistence type="predicted"/>
<dbReference type="EMBL" id="BMWV01000003">
    <property type="protein sequence ID" value="GGY34599.1"/>
    <property type="molecule type" value="Genomic_DNA"/>
</dbReference>
<sequence>MSLPSKILWSEGLALDAQHLQQLDRYHEGRLKHIVNALNPNAWGVQTARWGIEDVERGKLRAESLTLVFKDGEIYQAPYSDPLPLTVDLAELPADVSSFVYYAALPALNSRGGNVARADVPGAAVPHSTARFAQLELPTLDLFTDALVSKVRYLKKSLRLLPEHEVSEAYECIPVVKIRRKADGAFEIDPRFIPPALSIEGAPALQNLMSSLLAKMSAKADALYGMQHQPNGSAVKAHVGDVSSFWMLSTITTASTGLSHGTCSAHTHPAELFGMLLALAGGLMAFSRKFSIADLPRYQHEMPTESFRILADIIWELLDTVVSSKYVPIALTRKSETSPYHIAQLDPTVVDAQGRLYLAVNANMPALNLVAEVPRQVKIGSPYEAEQLVRSALSGVPLVHMPQVPMEVPVRPNTYYFSIENRGERYESIMKAQALAVYAPTTLQDLKLELFTLTK</sequence>
<organism evidence="1 4">
    <name type="scientific">Pseudoduganella albidiflava</name>
    <dbReference type="NCBI Taxonomy" id="321983"/>
    <lineage>
        <taxon>Bacteria</taxon>
        <taxon>Pseudomonadati</taxon>
        <taxon>Pseudomonadota</taxon>
        <taxon>Betaproteobacteria</taxon>
        <taxon>Burkholderiales</taxon>
        <taxon>Oxalobacteraceae</taxon>
        <taxon>Telluria group</taxon>
        <taxon>Pseudoduganella</taxon>
    </lineage>
</organism>
<reference evidence="2 3" key="2">
    <citation type="submission" date="2019-02" db="EMBL/GenBank/DDBJ databases">
        <title>Draft Genome Sequences of Six Type Strains of the Genus Massilia.</title>
        <authorList>
            <person name="Miess H."/>
            <person name="Frediansyhah A."/>
            <person name="Gross H."/>
        </authorList>
    </citation>
    <scope>NUCLEOTIDE SEQUENCE [LARGE SCALE GENOMIC DNA]</scope>
    <source>
        <strain evidence="2 3">DSM 17472</strain>
    </source>
</reference>
<dbReference type="Proteomes" id="UP000292307">
    <property type="component" value="Chromosome"/>
</dbReference>
<dbReference type="RefSeq" id="WP_131145698.1">
    <property type="nucleotide sequence ID" value="NZ_BMWV01000003.1"/>
</dbReference>
<dbReference type="PANTHER" id="PTHR35566">
    <property type="entry name" value="BLR3599 PROTEIN"/>
    <property type="match status" value="1"/>
</dbReference>
<dbReference type="EMBL" id="CP036401">
    <property type="protein sequence ID" value="QBI01577.1"/>
    <property type="molecule type" value="Genomic_DNA"/>
</dbReference>
<keyword evidence="3" id="KW-1185">Reference proteome</keyword>
<dbReference type="InterPro" id="IPR010263">
    <property type="entry name" value="T6SS_TssK"/>
</dbReference>
<dbReference type="PANTHER" id="PTHR35566:SF1">
    <property type="entry name" value="TYPE VI SECRETION SYSTEM BASEPLATE COMPONENT TSSK1"/>
    <property type="match status" value="1"/>
</dbReference>
<evidence type="ECO:0000313" key="1">
    <source>
        <dbReference type="EMBL" id="GGY34599.1"/>
    </source>
</evidence>
<protein>
    <submittedName>
        <fullName evidence="1">Type VI secretion protein</fullName>
    </submittedName>
    <submittedName>
        <fullName evidence="2">Type VI secretion system baseplate subunit TssK</fullName>
    </submittedName>
</protein>
<evidence type="ECO:0000313" key="4">
    <source>
        <dbReference type="Proteomes" id="UP000628442"/>
    </source>
</evidence>
<gene>
    <name evidence="2" type="primary">tssK</name>
    <name evidence="2" type="ORF">EYF70_12485</name>
    <name evidence="1" type="ORF">GCM10007387_15690</name>
</gene>
<name>A0A411WY02_9BURK</name>
<reference evidence="1" key="1">
    <citation type="journal article" date="2014" name="Int. J. Syst. Evol. Microbiol.">
        <title>Complete genome sequence of Corynebacterium casei LMG S-19264T (=DSM 44701T), isolated from a smear-ripened cheese.</title>
        <authorList>
            <consortium name="US DOE Joint Genome Institute (JGI-PGF)"/>
            <person name="Walter F."/>
            <person name="Albersmeier A."/>
            <person name="Kalinowski J."/>
            <person name="Ruckert C."/>
        </authorList>
    </citation>
    <scope>NUCLEOTIDE SEQUENCE</scope>
    <source>
        <strain evidence="1">KCTC 12343</strain>
    </source>
</reference>
<evidence type="ECO:0000313" key="2">
    <source>
        <dbReference type="EMBL" id="QBI01577.1"/>
    </source>
</evidence>
<evidence type="ECO:0000313" key="3">
    <source>
        <dbReference type="Proteomes" id="UP000292307"/>
    </source>
</evidence>
<dbReference type="Proteomes" id="UP000628442">
    <property type="component" value="Unassembled WGS sequence"/>
</dbReference>
<dbReference type="OrthoDB" id="9775333at2"/>
<dbReference type="AlphaFoldDB" id="A0A411WY02"/>
<dbReference type="Pfam" id="PF05936">
    <property type="entry name" value="T6SS_VasE"/>
    <property type="match status" value="1"/>
</dbReference>
<dbReference type="NCBIfam" id="TIGR03353">
    <property type="entry name" value="VI_chp_4"/>
    <property type="match status" value="1"/>
</dbReference>
<reference evidence="1" key="3">
    <citation type="submission" date="2022-12" db="EMBL/GenBank/DDBJ databases">
        <authorList>
            <person name="Sun Q."/>
            <person name="Kim S."/>
        </authorList>
    </citation>
    <scope>NUCLEOTIDE SEQUENCE</scope>
    <source>
        <strain evidence="1">KCTC 12343</strain>
    </source>
</reference>
<accession>A0A411WY02</accession>